<feature type="region of interest" description="Disordered" evidence="1">
    <location>
        <begin position="1"/>
        <end position="33"/>
    </location>
</feature>
<evidence type="ECO:0000259" key="2">
    <source>
        <dbReference type="Pfam" id="PF24852"/>
    </source>
</evidence>
<evidence type="ECO:0000313" key="3">
    <source>
        <dbReference type="EMBL" id="KAF4972011.1"/>
    </source>
</evidence>
<organism evidence="3 4">
    <name type="scientific">Fusarium sarcochroum</name>
    <dbReference type="NCBI Taxonomy" id="1208366"/>
    <lineage>
        <taxon>Eukaryota</taxon>
        <taxon>Fungi</taxon>
        <taxon>Dikarya</taxon>
        <taxon>Ascomycota</taxon>
        <taxon>Pezizomycotina</taxon>
        <taxon>Sordariomycetes</taxon>
        <taxon>Hypocreomycetidae</taxon>
        <taxon>Hypocreales</taxon>
        <taxon>Nectriaceae</taxon>
        <taxon>Fusarium</taxon>
        <taxon>Fusarium lateritium species complex</taxon>
    </lineage>
</organism>
<dbReference type="EMBL" id="JABEXW010000072">
    <property type="protein sequence ID" value="KAF4972011.1"/>
    <property type="molecule type" value="Genomic_DNA"/>
</dbReference>
<comment type="caution">
    <text evidence="3">The sequence shown here is derived from an EMBL/GenBank/DDBJ whole genome shotgun (WGS) entry which is preliminary data.</text>
</comment>
<keyword evidence="4" id="KW-1185">Reference proteome</keyword>
<proteinExistence type="predicted"/>
<protein>
    <recommendedName>
        <fullName evidence="2">DUF7726 domain-containing protein</fullName>
    </recommendedName>
</protein>
<feature type="compositionally biased region" description="Basic and acidic residues" evidence="1">
    <location>
        <begin position="1"/>
        <end position="17"/>
    </location>
</feature>
<name>A0A8H4U955_9HYPO</name>
<dbReference type="PANTHER" id="PTHR42339:SF1">
    <property type="entry name" value="HISTONE H1"/>
    <property type="match status" value="1"/>
</dbReference>
<accession>A0A8H4U955</accession>
<dbReference type="InterPro" id="IPR056143">
    <property type="entry name" value="DUF7726"/>
</dbReference>
<feature type="domain" description="DUF7726" evidence="2">
    <location>
        <begin position="52"/>
        <end position="119"/>
    </location>
</feature>
<dbReference type="AlphaFoldDB" id="A0A8H4U955"/>
<gene>
    <name evidence="3" type="ORF">FSARC_1341</name>
</gene>
<dbReference type="Pfam" id="PF24852">
    <property type="entry name" value="DUF7726"/>
    <property type="match status" value="1"/>
</dbReference>
<evidence type="ECO:0000313" key="4">
    <source>
        <dbReference type="Proteomes" id="UP000622797"/>
    </source>
</evidence>
<reference evidence="3" key="1">
    <citation type="journal article" date="2020" name="BMC Genomics">
        <title>Correction to: Identification and distribution of gene clusters required for synthesis of sphingolipid metabolism inhibitors in diverse species of the filamentous fungus Fusarium.</title>
        <authorList>
            <person name="Kim H.S."/>
            <person name="Lohmar J.M."/>
            <person name="Busman M."/>
            <person name="Brown D.W."/>
            <person name="Naumann T.A."/>
            <person name="Divon H.H."/>
            <person name="Lysoe E."/>
            <person name="Uhlig S."/>
            <person name="Proctor R.H."/>
        </authorList>
    </citation>
    <scope>NUCLEOTIDE SEQUENCE</scope>
    <source>
        <strain evidence="3">NRRL 20472</strain>
    </source>
</reference>
<reference evidence="3" key="2">
    <citation type="submission" date="2020-05" db="EMBL/GenBank/DDBJ databases">
        <authorList>
            <person name="Kim H.-S."/>
            <person name="Proctor R.H."/>
            <person name="Brown D.W."/>
        </authorList>
    </citation>
    <scope>NUCLEOTIDE SEQUENCE</scope>
    <source>
        <strain evidence="3">NRRL 20472</strain>
    </source>
</reference>
<sequence length="166" mass="18330">MPDVKRRQFQEQQKDAADGSPSTASGSASKVPKFLPDISDIHLDGEETDEVPVFDSCDEVRRKITVHMKTPASCTKCKGIQSKQPTDFRGLQGANTGAKGTVFYAAYVYFEKLRIAQGKPKTKHREDMEDIHPGGFSREQNHNTSYLVVGSSGNLGIDRYGLTVSY</sequence>
<dbReference type="PANTHER" id="PTHR42339">
    <property type="entry name" value="HISTONE H1"/>
    <property type="match status" value="1"/>
</dbReference>
<evidence type="ECO:0000256" key="1">
    <source>
        <dbReference type="SAM" id="MobiDB-lite"/>
    </source>
</evidence>
<dbReference type="Proteomes" id="UP000622797">
    <property type="component" value="Unassembled WGS sequence"/>
</dbReference>
<dbReference type="OrthoDB" id="2592504at2759"/>